<evidence type="ECO:0000256" key="5">
    <source>
        <dbReference type="ARBA" id="ARBA00048200"/>
    </source>
</evidence>
<proteinExistence type="inferred from homology"/>
<dbReference type="Proteomes" id="UP000548867">
    <property type="component" value="Unassembled WGS sequence"/>
</dbReference>
<dbReference type="PANTHER" id="PTHR10491:SF4">
    <property type="entry name" value="METHIONINE ADENOSYLTRANSFERASE 2 SUBUNIT BETA"/>
    <property type="match status" value="1"/>
</dbReference>
<organism evidence="8 9">
    <name type="scientific">Novosphingobium sediminicola</name>
    <dbReference type="NCBI Taxonomy" id="563162"/>
    <lineage>
        <taxon>Bacteria</taxon>
        <taxon>Pseudomonadati</taxon>
        <taxon>Pseudomonadota</taxon>
        <taxon>Alphaproteobacteria</taxon>
        <taxon>Sphingomonadales</taxon>
        <taxon>Sphingomonadaceae</taxon>
        <taxon>Novosphingobium</taxon>
    </lineage>
</organism>
<keyword evidence="6 8" id="KW-0560">Oxidoreductase</keyword>
<evidence type="ECO:0000259" key="7">
    <source>
        <dbReference type="Pfam" id="PF04321"/>
    </source>
</evidence>
<comment type="catalytic activity">
    <reaction evidence="5 6">
        <text>dTDP-beta-L-rhamnose + NADP(+) = dTDP-4-dehydro-beta-L-rhamnose + NADPH + H(+)</text>
        <dbReference type="Rhea" id="RHEA:21796"/>
        <dbReference type="ChEBI" id="CHEBI:15378"/>
        <dbReference type="ChEBI" id="CHEBI:57510"/>
        <dbReference type="ChEBI" id="CHEBI:57783"/>
        <dbReference type="ChEBI" id="CHEBI:58349"/>
        <dbReference type="ChEBI" id="CHEBI:62830"/>
        <dbReference type="EC" id="1.1.1.133"/>
    </reaction>
</comment>
<evidence type="ECO:0000313" key="8">
    <source>
        <dbReference type="EMBL" id="MBB3957779.1"/>
    </source>
</evidence>
<comment type="function">
    <text evidence="6">Catalyzes the reduction of dTDP-6-deoxy-L-lyxo-4-hexulose to yield dTDP-L-rhamnose.</text>
</comment>
<comment type="similarity">
    <text evidence="2 6">Belongs to the dTDP-4-dehydrorhamnose reductase family.</text>
</comment>
<comment type="cofactor">
    <cofactor evidence="6">
        <name>Mg(2+)</name>
        <dbReference type="ChEBI" id="CHEBI:18420"/>
    </cofactor>
    <text evidence="6">Binds 1 Mg(2+) ion per monomer.</text>
</comment>
<dbReference type="Gene3D" id="3.40.50.720">
    <property type="entry name" value="NAD(P)-binding Rossmann-like Domain"/>
    <property type="match status" value="1"/>
</dbReference>
<dbReference type="Pfam" id="PF04321">
    <property type="entry name" value="RmlD_sub_bind"/>
    <property type="match status" value="1"/>
</dbReference>
<keyword evidence="9" id="KW-1185">Reference proteome</keyword>
<evidence type="ECO:0000256" key="6">
    <source>
        <dbReference type="RuleBase" id="RU364082"/>
    </source>
</evidence>
<dbReference type="EMBL" id="JACIDX010000035">
    <property type="protein sequence ID" value="MBB3957779.1"/>
    <property type="molecule type" value="Genomic_DNA"/>
</dbReference>
<name>A0A7W6CJS4_9SPHN</name>
<feature type="domain" description="RmlD-like substrate binding" evidence="7">
    <location>
        <begin position="1"/>
        <end position="292"/>
    </location>
</feature>
<dbReference type="Gene3D" id="3.90.25.10">
    <property type="entry name" value="UDP-galactose 4-epimerase, domain 1"/>
    <property type="match status" value="1"/>
</dbReference>
<dbReference type="GO" id="GO:0019305">
    <property type="term" value="P:dTDP-rhamnose biosynthetic process"/>
    <property type="evidence" value="ECO:0007669"/>
    <property type="project" value="UniProtKB-UniPathway"/>
</dbReference>
<dbReference type="InterPro" id="IPR005913">
    <property type="entry name" value="dTDP_dehydrorham_reduct"/>
</dbReference>
<dbReference type="GO" id="GO:0008831">
    <property type="term" value="F:dTDP-4-dehydrorhamnose reductase activity"/>
    <property type="evidence" value="ECO:0007669"/>
    <property type="project" value="UniProtKB-EC"/>
</dbReference>
<dbReference type="SUPFAM" id="SSF51735">
    <property type="entry name" value="NAD(P)-binding Rossmann-fold domains"/>
    <property type="match status" value="1"/>
</dbReference>
<evidence type="ECO:0000256" key="4">
    <source>
        <dbReference type="ARBA" id="ARBA00017099"/>
    </source>
</evidence>
<evidence type="ECO:0000256" key="3">
    <source>
        <dbReference type="ARBA" id="ARBA00012929"/>
    </source>
</evidence>
<evidence type="ECO:0000256" key="2">
    <source>
        <dbReference type="ARBA" id="ARBA00010944"/>
    </source>
</evidence>
<dbReference type="UniPathway" id="UPA00124"/>
<evidence type="ECO:0000313" key="9">
    <source>
        <dbReference type="Proteomes" id="UP000548867"/>
    </source>
</evidence>
<comment type="caution">
    <text evidence="8">The sequence shown here is derived from an EMBL/GenBank/DDBJ whole genome shotgun (WGS) entry which is preliminary data.</text>
</comment>
<accession>A0A7W6CJS4</accession>
<comment type="pathway">
    <text evidence="1 6">Carbohydrate biosynthesis; dTDP-L-rhamnose biosynthesis.</text>
</comment>
<sequence>MKILVTGGPGQLVLSMAERGRALGYEVVAVGPPVLDLAQPDDDAIYAALTVAQPDAIVNAAAHTAVDRAESEPELAFAINGEGAGAVARAAKRLGVPLVHVSTDYVFAGDKCEPYVESDPTGPTGVYGASKLVGEEAVLASGADAAVLRTAWVYSPFGNNFVKTMLRLASSRDELSVVADQYGCPTNALDLADVCIAVAANLVASGNPAMRGVFHATGQGEGTWADFAEAVFAASAAEGGPSVSVNRITTAQYPTSAKRPANSRLNGDKLATAHGVRLPAWQTSLVPVVARLVKEIQENVA</sequence>
<dbReference type="AlphaFoldDB" id="A0A7W6CJS4"/>
<keyword evidence="6" id="KW-0521">NADP</keyword>
<dbReference type="InterPro" id="IPR029903">
    <property type="entry name" value="RmlD-like-bd"/>
</dbReference>
<evidence type="ECO:0000256" key="1">
    <source>
        <dbReference type="ARBA" id="ARBA00004781"/>
    </source>
</evidence>
<dbReference type="CDD" id="cd05254">
    <property type="entry name" value="dTDP_HR_like_SDR_e"/>
    <property type="match status" value="1"/>
</dbReference>
<dbReference type="InterPro" id="IPR036291">
    <property type="entry name" value="NAD(P)-bd_dom_sf"/>
</dbReference>
<dbReference type="NCBIfam" id="TIGR01214">
    <property type="entry name" value="rmlD"/>
    <property type="match status" value="1"/>
</dbReference>
<reference evidence="8 9" key="1">
    <citation type="submission" date="2020-08" db="EMBL/GenBank/DDBJ databases">
        <title>Genomic Encyclopedia of Type Strains, Phase IV (KMG-IV): sequencing the most valuable type-strain genomes for metagenomic binning, comparative biology and taxonomic classification.</title>
        <authorList>
            <person name="Goeker M."/>
        </authorList>
    </citation>
    <scope>NUCLEOTIDE SEQUENCE [LARGE SCALE GENOMIC DNA]</scope>
    <source>
        <strain evidence="8 9">DSM 27057</strain>
    </source>
</reference>
<gene>
    <name evidence="8" type="ORF">GGR38_004754</name>
</gene>
<protein>
    <recommendedName>
        <fullName evidence="4 6">dTDP-4-dehydrorhamnose reductase</fullName>
        <ecNumber evidence="3 6">1.1.1.133</ecNumber>
    </recommendedName>
</protein>
<dbReference type="PANTHER" id="PTHR10491">
    <property type="entry name" value="DTDP-4-DEHYDRORHAMNOSE REDUCTASE"/>
    <property type="match status" value="1"/>
</dbReference>
<dbReference type="RefSeq" id="WP_183629362.1">
    <property type="nucleotide sequence ID" value="NZ_JACIDX010000035.1"/>
</dbReference>
<dbReference type="EC" id="1.1.1.133" evidence="3 6"/>